<dbReference type="PANTHER" id="PTHR35378:SF1">
    <property type="entry name" value="C2H2-TYPE DOMAIN-CONTAINING PROTEIN"/>
    <property type="match status" value="1"/>
</dbReference>
<accession>A0A0L8FQE0</accession>
<dbReference type="EMBL" id="KQ427615">
    <property type="protein sequence ID" value="KOF66868.1"/>
    <property type="molecule type" value="Genomic_DNA"/>
</dbReference>
<protein>
    <submittedName>
        <fullName evidence="1">Uncharacterized protein</fullName>
    </submittedName>
</protein>
<reference evidence="1" key="1">
    <citation type="submission" date="2015-07" db="EMBL/GenBank/DDBJ databases">
        <title>MeaNS - Measles Nucleotide Surveillance Program.</title>
        <authorList>
            <person name="Tran T."/>
            <person name="Druce J."/>
        </authorList>
    </citation>
    <scope>NUCLEOTIDE SEQUENCE</scope>
    <source>
        <strain evidence="1">UCB-OBI-ISO-001</strain>
        <tissue evidence="1">Gonad</tissue>
    </source>
</reference>
<sequence length="124" mass="14112">MTLQLSPSDIRYTQDSIGSRFRNGITLSRTISDLVKGTITPDSFPTITVYQKDGKYYSYDNRRLYVFKELQRRSQPDLKIKVCLTSAALSPLKFTTHNDGQSIMVRGNSSTLDLLSMSFDDLFL</sequence>
<dbReference type="OrthoDB" id="449340at2759"/>
<name>A0A0L8FQE0_OCTBM</name>
<dbReference type="AlphaFoldDB" id="A0A0L8FQE0"/>
<gene>
    <name evidence="1" type="ORF">OCBIM_22011063mg</name>
</gene>
<dbReference type="STRING" id="37653.A0A0L8FQE0"/>
<organism evidence="1">
    <name type="scientific">Octopus bimaculoides</name>
    <name type="common">California two-spotted octopus</name>
    <dbReference type="NCBI Taxonomy" id="37653"/>
    <lineage>
        <taxon>Eukaryota</taxon>
        <taxon>Metazoa</taxon>
        <taxon>Spiralia</taxon>
        <taxon>Lophotrochozoa</taxon>
        <taxon>Mollusca</taxon>
        <taxon>Cephalopoda</taxon>
        <taxon>Coleoidea</taxon>
        <taxon>Octopodiformes</taxon>
        <taxon>Octopoda</taxon>
        <taxon>Incirrata</taxon>
        <taxon>Octopodidae</taxon>
        <taxon>Octopus</taxon>
    </lineage>
</organism>
<dbReference type="PANTHER" id="PTHR35378">
    <property type="entry name" value="UNNAMED PRODUCT"/>
    <property type="match status" value="1"/>
</dbReference>
<proteinExistence type="predicted"/>
<evidence type="ECO:0000313" key="1">
    <source>
        <dbReference type="EMBL" id="KOF66868.1"/>
    </source>
</evidence>